<accession>K9VL84</accession>
<organism evidence="3 4">
    <name type="scientific">Phormidium nigroviride PCC 7112</name>
    <dbReference type="NCBI Taxonomy" id="179408"/>
    <lineage>
        <taxon>Bacteria</taxon>
        <taxon>Bacillati</taxon>
        <taxon>Cyanobacteriota</taxon>
        <taxon>Cyanophyceae</taxon>
        <taxon>Oscillatoriophycideae</taxon>
        <taxon>Oscillatoriales</taxon>
        <taxon>Oscillatoriaceae</taxon>
        <taxon>Phormidium</taxon>
    </lineage>
</organism>
<dbReference type="Gene3D" id="1.25.40.20">
    <property type="entry name" value="Ankyrin repeat-containing domain"/>
    <property type="match status" value="1"/>
</dbReference>
<keyword evidence="4" id="KW-1185">Reference proteome</keyword>
<dbReference type="InterPro" id="IPR002110">
    <property type="entry name" value="Ankyrin_rpt"/>
</dbReference>
<name>K9VL84_9CYAN</name>
<dbReference type="eggNOG" id="COG3779">
    <property type="taxonomic scope" value="Bacteria"/>
</dbReference>
<dbReference type="HOGENOM" id="CLU_059928_0_0_3"/>
<dbReference type="eggNOG" id="COG0666">
    <property type="taxonomic scope" value="Bacteria"/>
</dbReference>
<evidence type="ECO:0000313" key="4">
    <source>
        <dbReference type="Proteomes" id="UP000010478"/>
    </source>
</evidence>
<dbReference type="KEGG" id="oni:Osc7112_4393"/>
<reference evidence="3 4" key="1">
    <citation type="submission" date="2012-05" db="EMBL/GenBank/DDBJ databases">
        <title>Finished chromosome of genome of Oscillatoria sp. PCC 7112.</title>
        <authorList>
            <consortium name="US DOE Joint Genome Institute"/>
            <person name="Gugger M."/>
            <person name="Coursin T."/>
            <person name="Rippka R."/>
            <person name="Tandeau De Marsac N."/>
            <person name="Huntemann M."/>
            <person name="Wei C.-L."/>
            <person name="Han J."/>
            <person name="Detter J.C."/>
            <person name="Han C."/>
            <person name="Tapia R."/>
            <person name="Davenport K."/>
            <person name="Daligault H."/>
            <person name="Erkkila T."/>
            <person name="Gu W."/>
            <person name="Munk A.C.C."/>
            <person name="Teshima H."/>
            <person name="Xu Y."/>
            <person name="Chain P."/>
            <person name="Chen A."/>
            <person name="Krypides N."/>
            <person name="Mavromatis K."/>
            <person name="Markowitz V."/>
            <person name="Szeto E."/>
            <person name="Ivanova N."/>
            <person name="Mikhailova N."/>
            <person name="Ovchinnikova G."/>
            <person name="Pagani I."/>
            <person name="Pati A."/>
            <person name="Goodwin L."/>
            <person name="Peters L."/>
            <person name="Pitluck S."/>
            <person name="Woyke T."/>
            <person name="Kerfeld C."/>
        </authorList>
    </citation>
    <scope>NUCLEOTIDE SEQUENCE [LARGE SCALE GENOMIC DNA]</scope>
    <source>
        <strain evidence="3 4">PCC 7112</strain>
    </source>
</reference>
<sequence>MSQNIYLFKGDDPDINLASKKARESFKYFWRELSWERRRIIPGLGISAVKIQFPTGKVTDSAPSVEHMWVGNVNFDGLKVSGDLLNDPRWIDGIGSGDRIVMGFNDIDDWIYSIHGIVYGAYTVNAMRLKMNSDRRRAHDDAWDLKFGDPREIRIVPDSYLNKESSNKDEYEIGEHPMSENMATKIDGALSENPTTVNQIDEYGWTMLQYEALAGNLTPVKLLLKYGADRMIKNPDGLTAIDLAEFMKWNKIIDFLR</sequence>
<dbReference type="STRING" id="179408.Osc7112_4393"/>
<dbReference type="PROSITE" id="PS50088">
    <property type="entry name" value="ANK_REPEAT"/>
    <property type="match status" value="1"/>
</dbReference>
<dbReference type="InterPro" id="IPR018756">
    <property type="entry name" value="DUF2314"/>
</dbReference>
<evidence type="ECO:0000313" key="3">
    <source>
        <dbReference type="EMBL" id="AFZ08701.1"/>
    </source>
</evidence>
<dbReference type="EMBL" id="CP003614">
    <property type="protein sequence ID" value="AFZ08701.1"/>
    <property type="molecule type" value="Genomic_DNA"/>
</dbReference>
<proteinExistence type="predicted"/>
<gene>
    <name evidence="3" type="ORF">Osc7112_4393</name>
</gene>
<evidence type="ECO:0000256" key="1">
    <source>
        <dbReference type="PROSITE-ProRule" id="PRU00023"/>
    </source>
</evidence>
<dbReference type="RefSeq" id="WP_015177943.1">
    <property type="nucleotide sequence ID" value="NC_019729.1"/>
</dbReference>
<dbReference type="PATRIC" id="fig|179408.3.peg.5450"/>
<dbReference type="AlphaFoldDB" id="K9VL84"/>
<dbReference type="OrthoDB" id="5657095at2"/>
<protein>
    <recommendedName>
        <fullName evidence="2">DUF2314 domain-containing protein</fullName>
    </recommendedName>
</protein>
<keyword evidence="1" id="KW-0040">ANK repeat</keyword>
<feature type="repeat" description="ANK" evidence="1">
    <location>
        <begin position="203"/>
        <end position="235"/>
    </location>
</feature>
<feature type="domain" description="DUF2314" evidence="2">
    <location>
        <begin position="12"/>
        <end position="147"/>
    </location>
</feature>
<dbReference type="Pfam" id="PF10077">
    <property type="entry name" value="DUF2314"/>
    <property type="match status" value="1"/>
</dbReference>
<dbReference type="InterPro" id="IPR036770">
    <property type="entry name" value="Ankyrin_rpt-contain_sf"/>
</dbReference>
<dbReference type="Proteomes" id="UP000010478">
    <property type="component" value="Chromosome"/>
</dbReference>
<dbReference type="SUPFAM" id="SSF48403">
    <property type="entry name" value="Ankyrin repeat"/>
    <property type="match status" value="1"/>
</dbReference>
<evidence type="ECO:0000259" key="2">
    <source>
        <dbReference type="Pfam" id="PF10077"/>
    </source>
</evidence>